<reference evidence="1 2" key="1">
    <citation type="journal article" date="2019" name="Nat. Ecol. Evol.">
        <title>Megaphylogeny resolves global patterns of mushroom evolution.</title>
        <authorList>
            <person name="Varga T."/>
            <person name="Krizsan K."/>
            <person name="Foldi C."/>
            <person name="Dima B."/>
            <person name="Sanchez-Garcia M."/>
            <person name="Sanchez-Ramirez S."/>
            <person name="Szollosi G.J."/>
            <person name="Szarkandi J.G."/>
            <person name="Papp V."/>
            <person name="Albert L."/>
            <person name="Andreopoulos W."/>
            <person name="Angelini C."/>
            <person name="Antonin V."/>
            <person name="Barry K.W."/>
            <person name="Bougher N.L."/>
            <person name="Buchanan P."/>
            <person name="Buyck B."/>
            <person name="Bense V."/>
            <person name="Catcheside P."/>
            <person name="Chovatia M."/>
            <person name="Cooper J."/>
            <person name="Damon W."/>
            <person name="Desjardin D."/>
            <person name="Finy P."/>
            <person name="Geml J."/>
            <person name="Haridas S."/>
            <person name="Hughes K."/>
            <person name="Justo A."/>
            <person name="Karasinski D."/>
            <person name="Kautmanova I."/>
            <person name="Kiss B."/>
            <person name="Kocsube S."/>
            <person name="Kotiranta H."/>
            <person name="LaButti K.M."/>
            <person name="Lechner B.E."/>
            <person name="Liimatainen K."/>
            <person name="Lipzen A."/>
            <person name="Lukacs Z."/>
            <person name="Mihaltcheva S."/>
            <person name="Morgado L.N."/>
            <person name="Niskanen T."/>
            <person name="Noordeloos M.E."/>
            <person name="Ohm R.A."/>
            <person name="Ortiz-Santana B."/>
            <person name="Ovrebo C."/>
            <person name="Racz N."/>
            <person name="Riley R."/>
            <person name="Savchenko A."/>
            <person name="Shiryaev A."/>
            <person name="Soop K."/>
            <person name="Spirin V."/>
            <person name="Szebenyi C."/>
            <person name="Tomsovsky M."/>
            <person name="Tulloss R.E."/>
            <person name="Uehling J."/>
            <person name="Grigoriev I.V."/>
            <person name="Vagvolgyi C."/>
            <person name="Papp T."/>
            <person name="Martin F.M."/>
            <person name="Miettinen O."/>
            <person name="Hibbett D.S."/>
            <person name="Nagy L.G."/>
        </authorList>
    </citation>
    <scope>NUCLEOTIDE SEQUENCE [LARGE SCALE GENOMIC DNA]</scope>
    <source>
        <strain evidence="1 2">NL-1719</strain>
    </source>
</reference>
<name>A0ACD3BD13_9AGAR</name>
<gene>
    <name evidence="1" type="ORF">BDN72DRAFT_831908</name>
</gene>
<protein>
    <submittedName>
        <fullName evidence="1">NAD(P)-binding protein</fullName>
    </submittedName>
</protein>
<accession>A0ACD3BD13</accession>
<organism evidence="1 2">
    <name type="scientific">Pluteus cervinus</name>
    <dbReference type="NCBI Taxonomy" id="181527"/>
    <lineage>
        <taxon>Eukaryota</taxon>
        <taxon>Fungi</taxon>
        <taxon>Dikarya</taxon>
        <taxon>Basidiomycota</taxon>
        <taxon>Agaricomycotina</taxon>
        <taxon>Agaricomycetes</taxon>
        <taxon>Agaricomycetidae</taxon>
        <taxon>Agaricales</taxon>
        <taxon>Pluteineae</taxon>
        <taxon>Pluteaceae</taxon>
        <taxon>Pluteus</taxon>
    </lineage>
</organism>
<dbReference type="EMBL" id="ML208262">
    <property type="protein sequence ID" value="TFK75604.1"/>
    <property type="molecule type" value="Genomic_DNA"/>
</dbReference>
<evidence type="ECO:0000313" key="1">
    <source>
        <dbReference type="EMBL" id="TFK75604.1"/>
    </source>
</evidence>
<evidence type="ECO:0000313" key="2">
    <source>
        <dbReference type="Proteomes" id="UP000308600"/>
    </source>
</evidence>
<proteinExistence type="predicted"/>
<sequence>MGAQWSQFFPPKPTFTEANVAPQDGKVFLITGGASGIGFELAKMLYQKKGRVYIAGRSEETAQQAIKNIQAAVPEGGSLAFLHLELDDLSSIKASVEVFKGKESKLDILWNNAGVSQPPVGSVSKQGIELQLATNCLGPFLLTQLLLPLLEAAAAEDTNAPGSVRVVWTSSQIVELSAPPQGIIMDELHQPPKDKARNYINSKTGNWFLSSELARRTESIISVAQNPGAASTNLFRHTPLVRYLAWPLLHTPVLAAYTELYAGLSEDITVEKNGCYVIPWGRIATNVRKDLLDAMKPEEEGGSGRAKEFWEFCMEKTRDYH</sequence>
<keyword evidence="2" id="KW-1185">Reference proteome</keyword>
<dbReference type="Proteomes" id="UP000308600">
    <property type="component" value="Unassembled WGS sequence"/>
</dbReference>